<keyword evidence="1" id="KW-0479">Metal-binding</keyword>
<dbReference type="PANTHER" id="PTHR35848">
    <property type="entry name" value="OXALATE-BINDING PROTEIN"/>
    <property type="match status" value="1"/>
</dbReference>
<dbReference type="AlphaFoldDB" id="A0A3T1D3T4"/>
<keyword evidence="4" id="KW-1185">Reference proteome</keyword>
<dbReference type="Gene3D" id="2.60.120.10">
    <property type="entry name" value="Jelly Rolls"/>
    <property type="match status" value="1"/>
</dbReference>
<evidence type="ECO:0000313" key="4">
    <source>
        <dbReference type="Proteomes" id="UP000289856"/>
    </source>
</evidence>
<protein>
    <recommendedName>
        <fullName evidence="2">Cupin type-2 domain-containing protein</fullName>
    </recommendedName>
</protein>
<evidence type="ECO:0000256" key="1">
    <source>
        <dbReference type="ARBA" id="ARBA00022723"/>
    </source>
</evidence>
<dbReference type="OrthoDB" id="9798709at2"/>
<dbReference type="InterPro" id="IPR013096">
    <property type="entry name" value="Cupin_2"/>
</dbReference>
<evidence type="ECO:0000313" key="3">
    <source>
        <dbReference type="EMBL" id="BBI32754.1"/>
    </source>
</evidence>
<sequence length="141" mass="15678">MAKGTVVHAAEVKTLYVDETYSSKMLIDHTNSLTKNIQINMGIVAPGAKHADHNHKPEYDEVYLIQRGQAMVRLDGVEHNLEAGDVVFIPGGSMHAIANRSATEDLIIFTAWSRLPEPGANSVYDQRLKEWGKSFKTIDED</sequence>
<accession>A0A3T1D3T4</accession>
<dbReference type="KEGG" id="cohn:KCTCHS21_21530"/>
<dbReference type="Pfam" id="PF07883">
    <property type="entry name" value="Cupin_2"/>
    <property type="match status" value="1"/>
</dbReference>
<dbReference type="EMBL" id="AP019400">
    <property type="protein sequence ID" value="BBI32754.1"/>
    <property type="molecule type" value="Genomic_DNA"/>
</dbReference>
<proteinExistence type="predicted"/>
<dbReference type="GO" id="GO:0046872">
    <property type="term" value="F:metal ion binding"/>
    <property type="evidence" value="ECO:0007669"/>
    <property type="project" value="UniProtKB-KW"/>
</dbReference>
<dbReference type="SUPFAM" id="SSF51182">
    <property type="entry name" value="RmlC-like cupins"/>
    <property type="match status" value="1"/>
</dbReference>
<dbReference type="InterPro" id="IPR051610">
    <property type="entry name" value="GPI/OXD"/>
</dbReference>
<organism evidence="3 4">
    <name type="scientific">Cohnella abietis</name>
    <dbReference type="NCBI Taxonomy" id="2507935"/>
    <lineage>
        <taxon>Bacteria</taxon>
        <taxon>Bacillati</taxon>
        <taxon>Bacillota</taxon>
        <taxon>Bacilli</taxon>
        <taxon>Bacillales</taxon>
        <taxon>Paenibacillaceae</taxon>
        <taxon>Cohnella</taxon>
    </lineage>
</organism>
<dbReference type="Proteomes" id="UP000289856">
    <property type="component" value="Chromosome"/>
</dbReference>
<reference evidence="3 4" key="1">
    <citation type="submission" date="2019-01" db="EMBL/GenBank/DDBJ databases">
        <title>Complete genome sequence of Cohnella hallensis HS21 isolated from Korean fir (Abies koreana) rhizospheric soil.</title>
        <authorList>
            <person name="Jiang L."/>
            <person name="Kang S.W."/>
            <person name="Kim S."/>
            <person name="Jung J."/>
            <person name="Kim C.Y."/>
            <person name="Kim D.H."/>
            <person name="Kim S.W."/>
            <person name="Lee J."/>
        </authorList>
    </citation>
    <scope>NUCLEOTIDE SEQUENCE [LARGE SCALE GENOMIC DNA]</scope>
    <source>
        <strain evidence="3 4">HS21</strain>
    </source>
</reference>
<name>A0A3T1D3T4_9BACL</name>
<dbReference type="InterPro" id="IPR011051">
    <property type="entry name" value="RmlC_Cupin_sf"/>
</dbReference>
<gene>
    <name evidence="3" type="ORF">KCTCHS21_21530</name>
</gene>
<evidence type="ECO:0000259" key="2">
    <source>
        <dbReference type="Pfam" id="PF07883"/>
    </source>
</evidence>
<dbReference type="InterPro" id="IPR014710">
    <property type="entry name" value="RmlC-like_jellyroll"/>
</dbReference>
<dbReference type="RefSeq" id="WP_130607510.1">
    <property type="nucleotide sequence ID" value="NZ_AP019400.1"/>
</dbReference>
<dbReference type="PANTHER" id="PTHR35848:SF6">
    <property type="entry name" value="CUPIN TYPE-2 DOMAIN-CONTAINING PROTEIN"/>
    <property type="match status" value="1"/>
</dbReference>
<feature type="domain" description="Cupin type-2" evidence="2">
    <location>
        <begin position="43"/>
        <end position="106"/>
    </location>
</feature>